<dbReference type="Proteomes" id="UP000294832">
    <property type="component" value="Unassembled WGS sequence"/>
</dbReference>
<evidence type="ECO:0000256" key="5">
    <source>
        <dbReference type="ARBA" id="ARBA00022807"/>
    </source>
</evidence>
<name>A0A4R2FDM3_9GAMM</name>
<keyword evidence="3 6" id="KW-0732">Signal</keyword>
<evidence type="ECO:0000256" key="3">
    <source>
        <dbReference type="ARBA" id="ARBA00022729"/>
    </source>
</evidence>
<comment type="similarity">
    <text evidence="1">Belongs to the peptidase C40 family.</text>
</comment>
<reference evidence="8 9" key="1">
    <citation type="submission" date="2019-03" db="EMBL/GenBank/DDBJ databases">
        <title>Freshwater and sediment microbial communities from various areas in North America, analyzing microbe dynamics in response to fracking.</title>
        <authorList>
            <person name="Lamendella R."/>
        </authorList>
    </citation>
    <scope>NUCLEOTIDE SEQUENCE [LARGE SCALE GENOMIC DNA]</scope>
    <source>
        <strain evidence="8 9">74A</strain>
    </source>
</reference>
<evidence type="ECO:0000256" key="6">
    <source>
        <dbReference type="SAM" id="SignalP"/>
    </source>
</evidence>
<evidence type="ECO:0000259" key="7">
    <source>
        <dbReference type="PROSITE" id="PS51935"/>
    </source>
</evidence>
<evidence type="ECO:0000313" key="9">
    <source>
        <dbReference type="Proteomes" id="UP000294832"/>
    </source>
</evidence>
<dbReference type="SUPFAM" id="SSF54001">
    <property type="entry name" value="Cysteine proteinases"/>
    <property type="match status" value="1"/>
</dbReference>
<keyword evidence="5" id="KW-0788">Thiol protease</keyword>
<accession>A0A4R2FDM3</accession>
<dbReference type="InterPro" id="IPR000064">
    <property type="entry name" value="NLP_P60_dom"/>
</dbReference>
<gene>
    <name evidence="8" type="ORF">EDC91_10593</name>
</gene>
<sequence>MKAFTATLLLTLLLILSGCSSAPSQPTEPQAVPATNPLSTGELKTVQQQWQGVPYRLGGSSKKGIDCSGFVAVTYQQLLAMSLPRTVEEQAELGYAVTRAQLRSGDLLFFKTGRIRRHVGIYLSNGEFMHASTSQGVTISSLNNDYWRRHYWQARRLQP</sequence>
<keyword evidence="2" id="KW-0645">Protease</keyword>
<keyword evidence="4" id="KW-0378">Hydrolase</keyword>
<proteinExistence type="inferred from homology"/>
<feature type="domain" description="NlpC/P60" evidence="7">
    <location>
        <begin position="37"/>
        <end position="158"/>
    </location>
</feature>
<dbReference type="PROSITE" id="PS51935">
    <property type="entry name" value="NLPC_P60"/>
    <property type="match status" value="1"/>
</dbReference>
<dbReference type="EMBL" id="SLWF01000005">
    <property type="protein sequence ID" value="TCN87091.1"/>
    <property type="molecule type" value="Genomic_DNA"/>
</dbReference>
<dbReference type="RefSeq" id="WP_133038263.1">
    <property type="nucleotide sequence ID" value="NZ_SLWF01000005.1"/>
</dbReference>
<dbReference type="OrthoDB" id="9807055at2"/>
<dbReference type="GO" id="GO:0008234">
    <property type="term" value="F:cysteine-type peptidase activity"/>
    <property type="evidence" value="ECO:0007669"/>
    <property type="project" value="UniProtKB-KW"/>
</dbReference>
<evidence type="ECO:0000313" key="8">
    <source>
        <dbReference type="EMBL" id="TCN87091.1"/>
    </source>
</evidence>
<keyword evidence="8" id="KW-0449">Lipoprotein</keyword>
<dbReference type="Pfam" id="PF00877">
    <property type="entry name" value="NLPC_P60"/>
    <property type="match status" value="1"/>
</dbReference>
<dbReference type="GO" id="GO:0006508">
    <property type="term" value="P:proteolysis"/>
    <property type="evidence" value="ECO:0007669"/>
    <property type="project" value="UniProtKB-KW"/>
</dbReference>
<feature type="signal peptide" evidence="6">
    <location>
        <begin position="1"/>
        <end position="22"/>
    </location>
</feature>
<evidence type="ECO:0000256" key="1">
    <source>
        <dbReference type="ARBA" id="ARBA00007074"/>
    </source>
</evidence>
<dbReference type="PROSITE" id="PS51257">
    <property type="entry name" value="PROKAR_LIPOPROTEIN"/>
    <property type="match status" value="1"/>
</dbReference>
<dbReference type="InterPro" id="IPR052062">
    <property type="entry name" value="Murein_DD/LD_carboxypeptidase"/>
</dbReference>
<evidence type="ECO:0000256" key="4">
    <source>
        <dbReference type="ARBA" id="ARBA00022801"/>
    </source>
</evidence>
<dbReference type="PANTHER" id="PTHR47360:SF1">
    <property type="entry name" value="ENDOPEPTIDASE NLPC-RELATED"/>
    <property type="match status" value="1"/>
</dbReference>
<dbReference type="Gene3D" id="3.90.1720.10">
    <property type="entry name" value="endopeptidase domain like (from Nostoc punctiforme)"/>
    <property type="match status" value="1"/>
</dbReference>
<evidence type="ECO:0000256" key="2">
    <source>
        <dbReference type="ARBA" id="ARBA00022670"/>
    </source>
</evidence>
<dbReference type="InterPro" id="IPR038765">
    <property type="entry name" value="Papain-like_cys_pep_sf"/>
</dbReference>
<organism evidence="8 9">
    <name type="scientific">Shewanella fodinae</name>
    <dbReference type="NCBI Taxonomy" id="552357"/>
    <lineage>
        <taxon>Bacteria</taxon>
        <taxon>Pseudomonadati</taxon>
        <taxon>Pseudomonadota</taxon>
        <taxon>Gammaproteobacteria</taxon>
        <taxon>Alteromonadales</taxon>
        <taxon>Shewanellaceae</taxon>
        <taxon>Shewanella</taxon>
    </lineage>
</organism>
<keyword evidence="9" id="KW-1185">Reference proteome</keyword>
<feature type="chain" id="PRO_5020430070" evidence="6">
    <location>
        <begin position="23"/>
        <end position="159"/>
    </location>
</feature>
<protein>
    <submittedName>
        <fullName evidence="8">Lipoprotein Spr/probable lipoprotein NlpC</fullName>
    </submittedName>
</protein>
<dbReference type="PANTHER" id="PTHR47360">
    <property type="entry name" value="MUREIN DD-ENDOPEPTIDASE MEPS/MUREIN LD-CARBOXYPEPTIDASE"/>
    <property type="match status" value="1"/>
</dbReference>
<comment type="caution">
    <text evidence="8">The sequence shown here is derived from an EMBL/GenBank/DDBJ whole genome shotgun (WGS) entry which is preliminary data.</text>
</comment>
<dbReference type="AlphaFoldDB" id="A0A4R2FDM3"/>